<evidence type="ECO:0000259" key="12">
    <source>
        <dbReference type="PROSITE" id="PS50262"/>
    </source>
</evidence>
<dbReference type="OrthoDB" id="6419947at2759"/>
<evidence type="ECO:0000256" key="8">
    <source>
        <dbReference type="ARBA" id="ARBA00023170"/>
    </source>
</evidence>
<dbReference type="EMBL" id="NCKU01006335">
    <property type="protein sequence ID" value="RWS03612.1"/>
    <property type="molecule type" value="Genomic_DNA"/>
</dbReference>
<dbReference type="GO" id="GO:0005886">
    <property type="term" value="C:plasma membrane"/>
    <property type="evidence" value="ECO:0007669"/>
    <property type="project" value="UniProtKB-SubCell"/>
</dbReference>
<dbReference type="PROSITE" id="PS50262">
    <property type="entry name" value="G_PROTEIN_RECEP_F1_2"/>
    <property type="match status" value="1"/>
</dbReference>
<dbReference type="PANTHER" id="PTHR24238:SF75">
    <property type="entry name" value="CHOLECYSTOKININ-LIKE RECEPTOR AT 17D1-RELATED"/>
    <property type="match status" value="1"/>
</dbReference>
<keyword evidence="9 10" id="KW-0807">Transducer</keyword>
<dbReference type="AlphaFoldDB" id="A0A443QKQ8"/>
<dbReference type="PRINTS" id="PR01012">
    <property type="entry name" value="NRPEPTIDEYR"/>
</dbReference>
<dbReference type="PRINTS" id="PR00237">
    <property type="entry name" value="GPCRRHODOPSN"/>
</dbReference>
<evidence type="ECO:0000256" key="11">
    <source>
        <dbReference type="SAM" id="Phobius"/>
    </source>
</evidence>
<feature type="transmembrane region" description="Helical" evidence="11">
    <location>
        <begin position="46"/>
        <end position="69"/>
    </location>
</feature>
<feature type="transmembrane region" description="Helical" evidence="11">
    <location>
        <begin position="117"/>
        <end position="138"/>
    </location>
</feature>
<dbReference type="InterPro" id="IPR017452">
    <property type="entry name" value="GPCR_Rhodpsn_7TM"/>
</dbReference>
<evidence type="ECO:0000256" key="7">
    <source>
        <dbReference type="ARBA" id="ARBA00023136"/>
    </source>
</evidence>
<comment type="similarity">
    <text evidence="2 10">Belongs to the G-protein coupled receptor 1 family.</text>
</comment>
<gene>
    <name evidence="13" type="ORF">B4U79_13953</name>
</gene>
<comment type="caution">
    <text evidence="13">The sequence shown here is derived from an EMBL/GenBank/DDBJ whole genome shotgun (WGS) entry which is preliminary data.</text>
</comment>
<protein>
    <submittedName>
        <fullName evidence="13">Gastrin/cholecystokinin type B receptor-like protein</fullName>
    </submittedName>
</protein>
<keyword evidence="14" id="KW-1185">Reference proteome</keyword>
<name>A0A443QKQ8_9ACAR</name>
<keyword evidence="8 10" id="KW-0675">Receptor</keyword>
<evidence type="ECO:0000313" key="13">
    <source>
        <dbReference type="EMBL" id="RWS03612.1"/>
    </source>
</evidence>
<feature type="transmembrane region" description="Helical" evidence="11">
    <location>
        <begin position="81"/>
        <end position="105"/>
    </location>
</feature>
<organism evidence="13 14">
    <name type="scientific">Dinothrombium tinctorium</name>
    <dbReference type="NCBI Taxonomy" id="1965070"/>
    <lineage>
        <taxon>Eukaryota</taxon>
        <taxon>Metazoa</taxon>
        <taxon>Ecdysozoa</taxon>
        <taxon>Arthropoda</taxon>
        <taxon>Chelicerata</taxon>
        <taxon>Arachnida</taxon>
        <taxon>Acari</taxon>
        <taxon>Acariformes</taxon>
        <taxon>Trombidiformes</taxon>
        <taxon>Prostigmata</taxon>
        <taxon>Anystina</taxon>
        <taxon>Parasitengona</taxon>
        <taxon>Trombidioidea</taxon>
        <taxon>Trombidiidae</taxon>
        <taxon>Dinothrombium</taxon>
    </lineage>
</organism>
<dbReference type="STRING" id="1965070.A0A443QKQ8"/>
<dbReference type="GO" id="GO:0004983">
    <property type="term" value="F:neuropeptide Y receptor activity"/>
    <property type="evidence" value="ECO:0007669"/>
    <property type="project" value="InterPro"/>
</dbReference>
<feature type="domain" description="G-protein coupled receptors family 1 profile" evidence="12">
    <location>
        <begin position="59"/>
        <end position="265"/>
    </location>
</feature>
<dbReference type="InterPro" id="IPR000611">
    <property type="entry name" value="NPY_rcpt"/>
</dbReference>
<proteinExistence type="inferred from homology"/>
<dbReference type="Gene3D" id="1.20.1070.10">
    <property type="entry name" value="Rhodopsin 7-helix transmembrane proteins"/>
    <property type="match status" value="1"/>
</dbReference>
<evidence type="ECO:0000256" key="5">
    <source>
        <dbReference type="ARBA" id="ARBA00022989"/>
    </source>
</evidence>
<dbReference type="Pfam" id="PF00001">
    <property type="entry name" value="7tm_1"/>
    <property type="match status" value="1"/>
</dbReference>
<feature type="transmembrane region" description="Helical" evidence="11">
    <location>
        <begin position="206"/>
        <end position="236"/>
    </location>
</feature>
<sequence length="265" mass="30130">MPEYTNSSDNVANAEDNKANETGAILPMAEKSDYDFLTLETILTMILPYVCIFILAVVGNILVIITLAVNRRMRSVTNAFLINLAVSDLLLGVFCMPFSLIGLLMKQFIFGSIMCRLVPYFQAISVSVSSWTLVIVSIERYYAICQPLRSRGYRQSWGHVYKLIAAIWILSSLLMSPIAFLSELQPLKDKTKFKCRESWPSDQHLIAFSLFLDIILFVIPLIVMVITYSNIVLTLWRNIADNRAMNKGKLKFVNNLNCFKLDYNV</sequence>
<keyword evidence="6 10" id="KW-0297">G-protein coupled receptor</keyword>
<evidence type="ECO:0000256" key="9">
    <source>
        <dbReference type="ARBA" id="ARBA00023224"/>
    </source>
</evidence>
<keyword evidence="3" id="KW-1003">Cell membrane</keyword>
<evidence type="ECO:0000313" key="14">
    <source>
        <dbReference type="Proteomes" id="UP000285301"/>
    </source>
</evidence>
<dbReference type="InterPro" id="IPR000276">
    <property type="entry name" value="GPCR_Rhodpsn"/>
</dbReference>
<dbReference type="PANTHER" id="PTHR24238">
    <property type="entry name" value="G-PROTEIN COUPLED RECEPTOR"/>
    <property type="match status" value="1"/>
</dbReference>
<accession>A0A443QKQ8</accession>
<evidence type="ECO:0000256" key="2">
    <source>
        <dbReference type="ARBA" id="ARBA00010663"/>
    </source>
</evidence>
<keyword evidence="5 11" id="KW-1133">Transmembrane helix</keyword>
<evidence type="ECO:0000256" key="6">
    <source>
        <dbReference type="ARBA" id="ARBA00023040"/>
    </source>
</evidence>
<feature type="transmembrane region" description="Helical" evidence="11">
    <location>
        <begin position="159"/>
        <end position="180"/>
    </location>
</feature>
<evidence type="ECO:0000256" key="4">
    <source>
        <dbReference type="ARBA" id="ARBA00022692"/>
    </source>
</evidence>
<dbReference type="PROSITE" id="PS00237">
    <property type="entry name" value="G_PROTEIN_RECEP_F1_1"/>
    <property type="match status" value="1"/>
</dbReference>
<dbReference type="Proteomes" id="UP000285301">
    <property type="component" value="Unassembled WGS sequence"/>
</dbReference>
<evidence type="ECO:0000256" key="3">
    <source>
        <dbReference type="ARBA" id="ARBA00022475"/>
    </source>
</evidence>
<comment type="subcellular location">
    <subcellularLocation>
        <location evidence="1">Cell membrane</location>
        <topology evidence="1">Multi-pass membrane protein</topology>
    </subcellularLocation>
</comment>
<dbReference type="SUPFAM" id="SSF81321">
    <property type="entry name" value="Family A G protein-coupled receptor-like"/>
    <property type="match status" value="1"/>
</dbReference>
<keyword evidence="4 10" id="KW-0812">Transmembrane</keyword>
<evidence type="ECO:0000256" key="1">
    <source>
        <dbReference type="ARBA" id="ARBA00004651"/>
    </source>
</evidence>
<reference evidence="13 14" key="1">
    <citation type="journal article" date="2018" name="Gigascience">
        <title>Genomes of trombidid mites reveal novel predicted allergens and laterally-transferred genes associated with secondary metabolism.</title>
        <authorList>
            <person name="Dong X."/>
            <person name="Chaisiri K."/>
            <person name="Xia D."/>
            <person name="Armstrong S.D."/>
            <person name="Fang Y."/>
            <person name="Donnelly M.J."/>
            <person name="Kadowaki T."/>
            <person name="McGarry J.W."/>
            <person name="Darby A.C."/>
            <person name="Makepeace B.L."/>
        </authorList>
    </citation>
    <scope>NUCLEOTIDE SEQUENCE [LARGE SCALE GENOMIC DNA]</scope>
    <source>
        <strain evidence="13">UoL-WK</strain>
    </source>
</reference>
<evidence type="ECO:0000256" key="10">
    <source>
        <dbReference type="RuleBase" id="RU000688"/>
    </source>
</evidence>
<keyword evidence="7 11" id="KW-0472">Membrane</keyword>